<proteinExistence type="inferred from homology"/>
<dbReference type="InterPro" id="IPR051813">
    <property type="entry name" value="HepT_RNase_toxin"/>
</dbReference>
<keyword evidence="2" id="KW-1277">Toxin-antitoxin system</keyword>
<dbReference type="PANTHER" id="PTHR34139:SF1">
    <property type="entry name" value="RNASE MJ1380-RELATED"/>
    <property type="match status" value="1"/>
</dbReference>
<reference evidence="8" key="1">
    <citation type="journal article" date="2019" name="Int. J. Syst. Evol. Microbiol.">
        <title>The Global Catalogue of Microorganisms (GCM) 10K type strain sequencing project: providing services to taxonomists for standard genome sequencing and annotation.</title>
        <authorList>
            <consortium name="The Broad Institute Genomics Platform"/>
            <consortium name="The Broad Institute Genome Sequencing Center for Infectious Disease"/>
            <person name="Wu L."/>
            <person name="Ma J."/>
        </authorList>
    </citation>
    <scope>NUCLEOTIDE SEQUENCE [LARGE SCALE GENOMIC DNA]</scope>
    <source>
        <strain evidence="8">KCTC 42456</strain>
    </source>
</reference>
<keyword evidence="4" id="KW-0547">Nucleotide-binding</keyword>
<dbReference type="EMBL" id="JBHULV010000008">
    <property type="protein sequence ID" value="MFD2730670.1"/>
    <property type="molecule type" value="Genomic_DNA"/>
</dbReference>
<name>A0ABW5TQ06_9SPHI</name>
<keyword evidence="8" id="KW-1185">Reference proteome</keyword>
<protein>
    <submittedName>
        <fullName evidence="7">DUF86 domain-containing protein</fullName>
    </submittedName>
</protein>
<evidence type="ECO:0000313" key="7">
    <source>
        <dbReference type="EMBL" id="MFD2730670.1"/>
    </source>
</evidence>
<dbReference type="InterPro" id="IPR037038">
    <property type="entry name" value="HepT-like_sf"/>
</dbReference>
<evidence type="ECO:0000256" key="4">
    <source>
        <dbReference type="ARBA" id="ARBA00022741"/>
    </source>
</evidence>
<dbReference type="RefSeq" id="WP_379040531.1">
    <property type="nucleotide sequence ID" value="NZ_JBHSKW010000005.1"/>
</dbReference>
<keyword evidence="1" id="KW-0597">Phosphoprotein</keyword>
<evidence type="ECO:0000256" key="2">
    <source>
        <dbReference type="ARBA" id="ARBA00022649"/>
    </source>
</evidence>
<sequence>MTEEEKKFLTDICFSIELIEDFTKDIVSFDNYINDYKTKSAVERHLAIVGEALNKFLKISAHTQIENTSEIISLRNRIIHSYDNIDDAIIWAVLTRHLLPLKKQIVLLLE</sequence>
<dbReference type="Pfam" id="PF01934">
    <property type="entry name" value="HepT-like"/>
    <property type="match status" value="1"/>
</dbReference>
<accession>A0ABW5TQ06</accession>
<evidence type="ECO:0000313" key="8">
    <source>
        <dbReference type="Proteomes" id="UP001597546"/>
    </source>
</evidence>
<gene>
    <name evidence="7" type="ORF">ACFSSE_03060</name>
</gene>
<comment type="similarity">
    <text evidence="6">Belongs to the HepT RNase toxin family.</text>
</comment>
<keyword evidence="5" id="KW-0378">Hydrolase</keyword>
<keyword evidence="3" id="KW-0540">Nuclease</keyword>
<dbReference type="Proteomes" id="UP001597546">
    <property type="component" value="Unassembled WGS sequence"/>
</dbReference>
<evidence type="ECO:0000256" key="6">
    <source>
        <dbReference type="ARBA" id="ARBA00024207"/>
    </source>
</evidence>
<evidence type="ECO:0000256" key="3">
    <source>
        <dbReference type="ARBA" id="ARBA00022722"/>
    </source>
</evidence>
<dbReference type="PANTHER" id="PTHR34139">
    <property type="entry name" value="UPF0331 PROTEIN MJ0127"/>
    <property type="match status" value="1"/>
</dbReference>
<dbReference type="Gene3D" id="1.20.120.580">
    <property type="entry name" value="bsu32300-like"/>
    <property type="match status" value="1"/>
</dbReference>
<evidence type="ECO:0000256" key="5">
    <source>
        <dbReference type="ARBA" id="ARBA00022801"/>
    </source>
</evidence>
<comment type="caution">
    <text evidence="7">The sequence shown here is derived from an EMBL/GenBank/DDBJ whole genome shotgun (WGS) entry which is preliminary data.</text>
</comment>
<organism evidence="7 8">
    <name type="scientific">Pedobacter alpinus</name>
    <dbReference type="NCBI Taxonomy" id="1590643"/>
    <lineage>
        <taxon>Bacteria</taxon>
        <taxon>Pseudomonadati</taxon>
        <taxon>Bacteroidota</taxon>
        <taxon>Sphingobacteriia</taxon>
        <taxon>Sphingobacteriales</taxon>
        <taxon>Sphingobacteriaceae</taxon>
        <taxon>Pedobacter</taxon>
    </lineage>
</organism>
<evidence type="ECO:0000256" key="1">
    <source>
        <dbReference type="ARBA" id="ARBA00022553"/>
    </source>
</evidence>
<dbReference type="InterPro" id="IPR008201">
    <property type="entry name" value="HepT-like"/>
</dbReference>